<accession>A0AAD3XNQ7</accession>
<gene>
    <name evidence="1" type="ORF">Nepgr_012836</name>
</gene>
<evidence type="ECO:0000313" key="2">
    <source>
        <dbReference type="Proteomes" id="UP001279734"/>
    </source>
</evidence>
<organism evidence="1 2">
    <name type="scientific">Nepenthes gracilis</name>
    <name type="common">Slender pitcher plant</name>
    <dbReference type="NCBI Taxonomy" id="150966"/>
    <lineage>
        <taxon>Eukaryota</taxon>
        <taxon>Viridiplantae</taxon>
        <taxon>Streptophyta</taxon>
        <taxon>Embryophyta</taxon>
        <taxon>Tracheophyta</taxon>
        <taxon>Spermatophyta</taxon>
        <taxon>Magnoliopsida</taxon>
        <taxon>eudicotyledons</taxon>
        <taxon>Gunneridae</taxon>
        <taxon>Pentapetalae</taxon>
        <taxon>Caryophyllales</taxon>
        <taxon>Nepenthaceae</taxon>
        <taxon>Nepenthes</taxon>
    </lineage>
</organism>
<dbReference type="EMBL" id="BSYO01000010">
    <property type="protein sequence ID" value="GMH10995.1"/>
    <property type="molecule type" value="Genomic_DNA"/>
</dbReference>
<keyword evidence="2" id="KW-1185">Reference proteome</keyword>
<protein>
    <submittedName>
        <fullName evidence="1">Uncharacterized protein</fullName>
    </submittedName>
</protein>
<sequence length="135" mass="15435">MYVNCDEFSTSIGSSVTQDLKESPYMDGGKTRSKPLNFLLQNDQAMQETDISRNKYKSTDFRILNHEQELMSLEKSFQLHGLSMETEQISAKTQNLRVLSLEGRLLSRKRNPLRQVTSCIASINFLPRGDMLIIS</sequence>
<reference evidence="1" key="1">
    <citation type="submission" date="2023-05" db="EMBL/GenBank/DDBJ databases">
        <title>Nepenthes gracilis genome sequencing.</title>
        <authorList>
            <person name="Fukushima K."/>
        </authorList>
    </citation>
    <scope>NUCLEOTIDE SEQUENCE</scope>
    <source>
        <strain evidence="1">SING2019-196</strain>
    </source>
</reference>
<comment type="caution">
    <text evidence="1">The sequence shown here is derived from an EMBL/GenBank/DDBJ whole genome shotgun (WGS) entry which is preliminary data.</text>
</comment>
<proteinExistence type="predicted"/>
<dbReference type="AlphaFoldDB" id="A0AAD3XNQ7"/>
<name>A0AAD3XNQ7_NEPGR</name>
<dbReference type="Proteomes" id="UP001279734">
    <property type="component" value="Unassembled WGS sequence"/>
</dbReference>
<evidence type="ECO:0000313" key="1">
    <source>
        <dbReference type="EMBL" id="GMH10995.1"/>
    </source>
</evidence>